<protein>
    <recommendedName>
        <fullName evidence="12">Opsin-like protein carO</fullName>
    </recommendedName>
    <alternativeName>
        <fullName evidence="13">Carotenoid biosynthesis cluster protein O</fullName>
    </alternativeName>
</protein>
<comment type="similarity">
    <text evidence="2">Belongs to the archaeal/bacterial/fungal opsin family.</text>
</comment>
<name>A0AA39L3E4_SARSR</name>
<dbReference type="PANTHER" id="PTHR28286:SF2">
    <property type="entry name" value="BACTERIORHODOPSIN _OPSIN, NOPA (EUROFUNG)"/>
    <property type="match status" value="1"/>
</dbReference>
<dbReference type="GO" id="GO:0009881">
    <property type="term" value="F:photoreceptor activity"/>
    <property type="evidence" value="ECO:0007669"/>
    <property type="project" value="UniProtKB-KW"/>
</dbReference>
<evidence type="ECO:0000256" key="4">
    <source>
        <dbReference type="ARBA" id="ARBA00022606"/>
    </source>
</evidence>
<dbReference type="Proteomes" id="UP001175261">
    <property type="component" value="Unassembled WGS sequence"/>
</dbReference>
<keyword evidence="10 14" id="KW-0472">Membrane</keyword>
<accession>A0AA39L3E4</accession>
<dbReference type="Pfam" id="PF01036">
    <property type="entry name" value="Bac_rhodopsin"/>
    <property type="match status" value="1"/>
</dbReference>
<proteinExistence type="inferred from homology"/>
<feature type="transmembrane region" description="Helical" evidence="14">
    <location>
        <begin position="206"/>
        <end position="228"/>
    </location>
</feature>
<keyword evidence="6" id="KW-0681">Retinal protein</keyword>
<evidence type="ECO:0000256" key="10">
    <source>
        <dbReference type="ARBA" id="ARBA00023136"/>
    </source>
</evidence>
<evidence type="ECO:0000256" key="6">
    <source>
        <dbReference type="ARBA" id="ARBA00022925"/>
    </source>
</evidence>
<keyword evidence="11" id="KW-0675">Receptor</keyword>
<dbReference type="EMBL" id="JAPDFR010000010">
    <property type="protein sequence ID" value="KAK0382698.1"/>
    <property type="molecule type" value="Genomic_DNA"/>
</dbReference>
<dbReference type="SUPFAM" id="SSF81321">
    <property type="entry name" value="Family A G protein-coupled receptor-like"/>
    <property type="match status" value="1"/>
</dbReference>
<dbReference type="FunFam" id="1.20.1070.10:FF:000160">
    <property type="entry name" value="Related to Opsin-1"/>
    <property type="match status" value="1"/>
</dbReference>
<evidence type="ECO:0000256" key="5">
    <source>
        <dbReference type="ARBA" id="ARBA00022692"/>
    </source>
</evidence>
<feature type="transmembrane region" description="Helical" evidence="14">
    <location>
        <begin position="32"/>
        <end position="51"/>
    </location>
</feature>
<dbReference type="GO" id="GO:0005886">
    <property type="term" value="C:plasma membrane"/>
    <property type="evidence" value="ECO:0007669"/>
    <property type="project" value="TreeGrafter"/>
</dbReference>
<dbReference type="PRINTS" id="PR00251">
    <property type="entry name" value="BACTRLOPSIN"/>
</dbReference>
<dbReference type="Gene3D" id="1.20.1070.10">
    <property type="entry name" value="Rhodopsin 7-helix transmembrane proteins"/>
    <property type="match status" value="1"/>
</dbReference>
<dbReference type="InterPro" id="IPR001425">
    <property type="entry name" value="Arc/bac/fun_rhodopsins"/>
</dbReference>
<keyword evidence="7 14" id="KW-1133">Transmembrane helix</keyword>
<keyword evidence="9" id="KW-0346">Stress response</keyword>
<keyword evidence="3" id="KW-0600">Photoreceptor protein</keyword>
<evidence type="ECO:0000256" key="12">
    <source>
        <dbReference type="ARBA" id="ARBA00069581"/>
    </source>
</evidence>
<evidence type="ECO:0000256" key="3">
    <source>
        <dbReference type="ARBA" id="ARBA00022543"/>
    </source>
</evidence>
<dbReference type="PANTHER" id="PTHR28286">
    <property type="match status" value="1"/>
</dbReference>
<evidence type="ECO:0000256" key="11">
    <source>
        <dbReference type="ARBA" id="ARBA00023170"/>
    </source>
</evidence>
<keyword evidence="16" id="KW-1185">Reference proteome</keyword>
<evidence type="ECO:0000256" key="2">
    <source>
        <dbReference type="ARBA" id="ARBA00008130"/>
    </source>
</evidence>
<comment type="caution">
    <text evidence="15">The sequence shown here is derived from an EMBL/GenBank/DDBJ whole genome shotgun (WGS) entry which is preliminary data.</text>
</comment>
<dbReference type="GO" id="GO:0005216">
    <property type="term" value="F:monoatomic ion channel activity"/>
    <property type="evidence" value="ECO:0007669"/>
    <property type="project" value="InterPro"/>
</dbReference>
<evidence type="ECO:0000256" key="8">
    <source>
        <dbReference type="ARBA" id="ARBA00022991"/>
    </source>
</evidence>
<keyword evidence="8" id="KW-0157">Chromophore</keyword>
<evidence type="ECO:0000256" key="9">
    <source>
        <dbReference type="ARBA" id="ARBA00023016"/>
    </source>
</evidence>
<dbReference type="AlphaFoldDB" id="A0AA39L3E4"/>
<evidence type="ECO:0000313" key="15">
    <source>
        <dbReference type="EMBL" id="KAK0382698.1"/>
    </source>
</evidence>
<dbReference type="GO" id="GO:0005783">
    <property type="term" value="C:endoplasmic reticulum"/>
    <property type="evidence" value="ECO:0007669"/>
    <property type="project" value="TreeGrafter"/>
</dbReference>
<evidence type="ECO:0000256" key="1">
    <source>
        <dbReference type="ARBA" id="ARBA00004141"/>
    </source>
</evidence>
<dbReference type="CDD" id="cd15028">
    <property type="entry name" value="7tm_Opsin-1_euk"/>
    <property type="match status" value="1"/>
</dbReference>
<evidence type="ECO:0000256" key="7">
    <source>
        <dbReference type="ARBA" id="ARBA00022989"/>
    </source>
</evidence>
<reference evidence="15" key="1">
    <citation type="submission" date="2022-10" db="EMBL/GenBank/DDBJ databases">
        <title>Determination and structural analysis of whole genome sequence of Sarocladium strictum F4-1.</title>
        <authorList>
            <person name="Hu L."/>
            <person name="Jiang Y."/>
        </authorList>
    </citation>
    <scope>NUCLEOTIDE SEQUENCE</scope>
    <source>
        <strain evidence="15">F4-1</strain>
    </source>
</reference>
<feature type="transmembrane region" description="Helical" evidence="14">
    <location>
        <begin position="240"/>
        <end position="260"/>
    </location>
</feature>
<keyword evidence="5 14" id="KW-0812">Transmembrane</keyword>
<feature type="transmembrane region" description="Helical" evidence="14">
    <location>
        <begin position="145"/>
        <end position="162"/>
    </location>
</feature>
<keyword evidence="4" id="KW-0716">Sensory transduction</keyword>
<dbReference type="InterPro" id="IPR018229">
    <property type="entry name" value="Rhodopsin_retinal_BS"/>
</dbReference>
<dbReference type="GO" id="GO:0007602">
    <property type="term" value="P:phototransduction"/>
    <property type="evidence" value="ECO:0007669"/>
    <property type="project" value="UniProtKB-KW"/>
</dbReference>
<sequence length="295" mass="32473">MMFEDYKNPDPVKPLPTIVPTPDEYQTAGHNGFTALWVVFVIMTAASAIFAGLSWKIPVSRRLYHVITTLITITAALSYFAMATGDATSFNCTKVKDHHGKLPSTHHQLCRQVYYARYIDWAITTPLLLLDLCLLAGVDGAHTGMAIVADLIMVLTGLFAAFGKDHTAQKWGWYTIGCVAYLFVIWHVAIHGGRLARARSNSVGKLFGSLAAFTLILWTIYPIVWGVADGARKVSVDTEIILYAILDVLAKPVFGLWLLLAHRRIPETNVELGGYWAHGLTSEGQIRIGDDDEGA</sequence>
<comment type="subcellular location">
    <subcellularLocation>
        <location evidence="1">Membrane</location>
        <topology evidence="1">Multi-pass membrane protein</topology>
    </subcellularLocation>
</comment>
<dbReference type="SMART" id="SM01021">
    <property type="entry name" value="Bac_rhodopsin"/>
    <property type="match status" value="1"/>
</dbReference>
<feature type="transmembrane region" description="Helical" evidence="14">
    <location>
        <begin position="174"/>
        <end position="194"/>
    </location>
</feature>
<evidence type="ECO:0000313" key="16">
    <source>
        <dbReference type="Proteomes" id="UP001175261"/>
    </source>
</evidence>
<gene>
    <name evidence="15" type="ORF">NLU13_9794</name>
</gene>
<feature type="transmembrane region" description="Helical" evidence="14">
    <location>
        <begin position="63"/>
        <end position="81"/>
    </location>
</feature>
<evidence type="ECO:0000256" key="13">
    <source>
        <dbReference type="ARBA" id="ARBA00078035"/>
    </source>
</evidence>
<dbReference type="PROSITE" id="PS00950">
    <property type="entry name" value="BACTERIAL_OPSIN_1"/>
    <property type="match status" value="1"/>
</dbReference>
<feature type="transmembrane region" description="Helical" evidence="14">
    <location>
        <begin position="118"/>
        <end position="138"/>
    </location>
</feature>
<organism evidence="15 16">
    <name type="scientific">Sarocladium strictum</name>
    <name type="common">Black bundle disease fungus</name>
    <name type="synonym">Acremonium strictum</name>
    <dbReference type="NCBI Taxonomy" id="5046"/>
    <lineage>
        <taxon>Eukaryota</taxon>
        <taxon>Fungi</taxon>
        <taxon>Dikarya</taxon>
        <taxon>Ascomycota</taxon>
        <taxon>Pezizomycotina</taxon>
        <taxon>Sordariomycetes</taxon>
        <taxon>Hypocreomycetidae</taxon>
        <taxon>Hypocreales</taxon>
        <taxon>Sarocladiaceae</taxon>
        <taxon>Sarocladium</taxon>
    </lineage>
</organism>
<evidence type="ECO:0000256" key="14">
    <source>
        <dbReference type="SAM" id="Phobius"/>
    </source>
</evidence>